<proteinExistence type="predicted"/>
<feature type="compositionally biased region" description="Polar residues" evidence="2">
    <location>
        <begin position="841"/>
        <end position="853"/>
    </location>
</feature>
<organism evidence="3 4">
    <name type="scientific">Salvia divinorum</name>
    <name type="common">Maria pastora</name>
    <name type="synonym">Diviner's sage</name>
    <dbReference type="NCBI Taxonomy" id="28513"/>
    <lineage>
        <taxon>Eukaryota</taxon>
        <taxon>Viridiplantae</taxon>
        <taxon>Streptophyta</taxon>
        <taxon>Embryophyta</taxon>
        <taxon>Tracheophyta</taxon>
        <taxon>Spermatophyta</taxon>
        <taxon>Magnoliopsida</taxon>
        <taxon>eudicotyledons</taxon>
        <taxon>Gunneridae</taxon>
        <taxon>Pentapetalae</taxon>
        <taxon>asterids</taxon>
        <taxon>lamiids</taxon>
        <taxon>Lamiales</taxon>
        <taxon>Lamiaceae</taxon>
        <taxon>Nepetoideae</taxon>
        <taxon>Mentheae</taxon>
        <taxon>Salviinae</taxon>
        <taxon>Salvia</taxon>
        <taxon>Salvia subgen. Calosphace</taxon>
    </lineage>
</organism>
<evidence type="ECO:0000256" key="1">
    <source>
        <dbReference type="ARBA" id="ARBA00023186"/>
    </source>
</evidence>
<feature type="compositionally biased region" description="Basic and acidic residues" evidence="2">
    <location>
        <begin position="512"/>
        <end position="529"/>
    </location>
</feature>
<feature type="compositionally biased region" description="Basic and acidic residues" evidence="2">
    <location>
        <begin position="233"/>
        <end position="266"/>
    </location>
</feature>
<dbReference type="PANTHER" id="PTHR33322">
    <property type="entry name" value="BAG DOMAIN CONTAINING PROTEIN, EXPRESSED"/>
    <property type="match status" value="1"/>
</dbReference>
<feature type="region of interest" description="Disordered" evidence="2">
    <location>
        <begin position="224"/>
        <end position="349"/>
    </location>
</feature>
<feature type="compositionally biased region" description="Basic and acidic residues" evidence="2">
    <location>
        <begin position="636"/>
        <end position="648"/>
    </location>
</feature>
<feature type="region of interest" description="Disordered" evidence="2">
    <location>
        <begin position="603"/>
        <end position="688"/>
    </location>
</feature>
<feature type="compositionally biased region" description="Acidic residues" evidence="2">
    <location>
        <begin position="564"/>
        <end position="577"/>
    </location>
</feature>
<evidence type="ECO:0000313" key="3">
    <source>
        <dbReference type="EMBL" id="KAL1546375.1"/>
    </source>
</evidence>
<feature type="compositionally biased region" description="Basic and acidic residues" evidence="2">
    <location>
        <begin position="325"/>
        <end position="336"/>
    </location>
</feature>
<feature type="region of interest" description="Disordered" evidence="2">
    <location>
        <begin position="817"/>
        <end position="853"/>
    </location>
</feature>
<dbReference type="EMBL" id="JBEAFC010000008">
    <property type="protein sequence ID" value="KAL1546375.1"/>
    <property type="molecule type" value="Genomic_DNA"/>
</dbReference>
<feature type="compositionally biased region" description="Basic and acidic residues" evidence="2">
    <location>
        <begin position="822"/>
        <end position="840"/>
    </location>
</feature>
<dbReference type="AlphaFoldDB" id="A0ABD1GQG9"/>
<keyword evidence="4" id="KW-1185">Reference proteome</keyword>
<name>A0ABD1GQG9_SALDI</name>
<feature type="compositionally biased region" description="Basic and acidic residues" evidence="2">
    <location>
        <begin position="701"/>
        <end position="768"/>
    </location>
</feature>
<feature type="region of interest" description="Disordered" evidence="2">
    <location>
        <begin position="119"/>
        <end position="159"/>
    </location>
</feature>
<dbReference type="InterPro" id="IPR040400">
    <property type="entry name" value="BAG5/6/7/8"/>
</dbReference>
<sequence length="1045" mass="115907">MEPAKRYPGTGARPPVSCESWPWGGNYGYAPPGVCHTCCNHAYMPAPGAWGSPYSHVPLPPHQFPRHYPHSPIHYMPPPSHTMIHHPRYEYERSVPMEHRCCGCRNHPPHQKEQRNAIIEEQEPEREPKKNDSLVPKQFKNPPYPIVWLPPDHNEGGKVKNTEVRKDASLDVTRESEVEGWRCKTEFGTEKGSGGDQNFQVDGGNIGFPCASRVKDIPVKDVEQQVRKGSPKNMEKEGDASVKIRNDNGEKRIDKVEKVSPTEGSKRKSLSPPKSSKLPHVCLRVDPLPRKKSANAKSRSPSPPGDKQKLEVTTVETPVKPPAKYGDDVSTKQAEEKPEEETERNHSETYAAIKEQSEDIVSTGGEKEVSFRDEKAGAGKKCCKRELSEEEATVIIQSAYQHFDVGRWKPIEKLRQIARPFKAEHYFRNNNELSAKIGHNLGTASNHQGNSSSISKDVVSSENNCKINLVDSQSQIKERSSPEKAEFSEVNPVDEAANVITRAEAAESCVDEGLKSEEDQTAKDGDEKSTNPIDEAASVERGVEAAENPVEEGVKSEQGSATKDEDENSYEVFENEETPIAKEDCEPIILGQGCELSPLLDDSSARATDVAQTEDQDTFRSEMAELPQVVVDDLCASERTDHSADSSKSELSWQLEEVLHSADSSNDDQHPKIEEGTNHTADSSKVELSRQLEEVLHSADLSKADQHPQLEEGTDHSADSSKAELSRQLEEVLHSADSSKADQHPQLEEGMNHLADSSKADQQSHLEEALAGSHTIEESHCEIVNEENHLTETEEEEDHKIGDAASESNNCTFQQSAAHKLGHSEAYGEREVTSNEESHENSQVGDSTSEEMTGQLVQEGNIEERGFTDEDAVSIARVESTAAAKSCDGMADVEQGAADANHSRGVSEDEENNAVGDEMRESNRKLMEEEERLREMMAKLIETGQEQLTAISSLSGRVKELEKKLNRKKKLKVRKFRAPRSSSCITKFDTWASGGGCVVCRSVFGFAKTVCTVRFLCNKVIVFLAQSFVLKPCTFFTRHVYMLYV</sequence>
<reference evidence="3 4" key="1">
    <citation type="submission" date="2024-06" db="EMBL/GenBank/DDBJ databases">
        <title>A chromosome level genome sequence of Diviner's sage (Salvia divinorum).</title>
        <authorList>
            <person name="Ford S.A."/>
            <person name="Ro D.-K."/>
            <person name="Ness R.W."/>
            <person name="Phillips M.A."/>
        </authorList>
    </citation>
    <scope>NUCLEOTIDE SEQUENCE [LARGE SCALE GENOMIC DNA]</scope>
    <source>
        <strain evidence="3">SAF-2024a</strain>
        <tissue evidence="3">Leaf</tissue>
    </source>
</reference>
<feature type="compositionally biased region" description="Low complexity" evidence="2">
    <location>
        <begin position="270"/>
        <end position="279"/>
    </location>
</feature>
<feature type="region of interest" description="Disordered" evidence="2">
    <location>
        <begin position="896"/>
        <end position="922"/>
    </location>
</feature>
<evidence type="ECO:0000256" key="2">
    <source>
        <dbReference type="SAM" id="MobiDB-lite"/>
    </source>
</evidence>
<feature type="region of interest" description="Disordered" evidence="2">
    <location>
        <begin position="507"/>
        <end position="584"/>
    </location>
</feature>
<evidence type="ECO:0000313" key="4">
    <source>
        <dbReference type="Proteomes" id="UP001567538"/>
    </source>
</evidence>
<comment type="caution">
    <text evidence="3">The sequence shown here is derived from an EMBL/GenBank/DDBJ whole genome shotgun (WGS) entry which is preliminary data.</text>
</comment>
<protein>
    <submittedName>
        <fullName evidence="3">Large proline-rich protein bag6</fullName>
    </submittedName>
</protein>
<feature type="compositionally biased region" description="Basic and acidic residues" evidence="2">
    <location>
        <begin position="476"/>
        <end position="487"/>
    </location>
</feature>
<feature type="region of interest" description="Disordered" evidence="2">
    <location>
        <begin position="470"/>
        <end position="489"/>
    </location>
</feature>
<gene>
    <name evidence="3" type="primary">BAG6</name>
    <name evidence="3" type="ORF">AAHA92_22978</name>
</gene>
<dbReference type="PANTHER" id="PTHR33322:SF16">
    <property type="entry name" value="BAG FAMILY MOLECULAR CHAPERONE REGULATOR 6"/>
    <property type="match status" value="1"/>
</dbReference>
<feature type="region of interest" description="Disordered" evidence="2">
    <location>
        <begin position="701"/>
        <end position="778"/>
    </location>
</feature>
<dbReference type="Proteomes" id="UP001567538">
    <property type="component" value="Unassembled WGS sequence"/>
</dbReference>
<keyword evidence="1" id="KW-0143">Chaperone</keyword>
<feature type="compositionally biased region" description="Basic and acidic residues" evidence="2">
    <location>
        <begin position="667"/>
        <end position="688"/>
    </location>
</feature>
<accession>A0ABD1GQG9</accession>